<dbReference type="PROSITE" id="PS50937">
    <property type="entry name" value="HTH_MERR_2"/>
    <property type="match status" value="1"/>
</dbReference>
<name>I4WMZ0_9GAMM</name>
<evidence type="ECO:0000256" key="1">
    <source>
        <dbReference type="ARBA" id="ARBA00023125"/>
    </source>
</evidence>
<dbReference type="PRINTS" id="PR00040">
    <property type="entry name" value="HTHMERR"/>
</dbReference>
<dbReference type="InterPro" id="IPR000551">
    <property type="entry name" value="MerR-type_HTH_dom"/>
</dbReference>
<dbReference type="AlphaFoldDB" id="I4WMZ0"/>
<accession>M4NIW6</accession>
<dbReference type="HOGENOM" id="CLU_060077_2_0_6"/>
<dbReference type="PANTHER" id="PTHR30204">
    <property type="entry name" value="REDOX-CYCLING DRUG-SENSING TRANSCRIPTIONAL ACTIVATOR SOXR"/>
    <property type="match status" value="1"/>
</dbReference>
<organism evidence="3 4">
    <name type="scientific">Rhodanobacter denitrificans</name>
    <dbReference type="NCBI Taxonomy" id="666685"/>
    <lineage>
        <taxon>Bacteria</taxon>
        <taxon>Pseudomonadati</taxon>
        <taxon>Pseudomonadota</taxon>
        <taxon>Gammaproteobacteria</taxon>
        <taxon>Lysobacterales</taxon>
        <taxon>Rhodanobacteraceae</taxon>
        <taxon>Rhodanobacter</taxon>
    </lineage>
</organism>
<dbReference type="OrthoDB" id="9808480at2"/>
<proteinExistence type="predicted"/>
<evidence type="ECO:0000313" key="3">
    <source>
        <dbReference type="EMBL" id="AGG90849.1"/>
    </source>
</evidence>
<gene>
    <name evidence="3" type="ORF">R2APBS1_3791</name>
</gene>
<dbReference type="InterPro" id="IPR009061">
    <property type="entry name" value="DNA-bd_dom_put_sf"/>
</dbReference>
<dbReference type="SUPFAM" id="SSF46955">
    <property type="entry name" value="Putative DNA-binding domain"/>
    <property type="match status" value="1"/>
</dbReference>
<protein>
    <submittedName>
        <fullName evidence="3">Putative transcriptional regulator</fullName>
    </submittedName>
</protein>
<dbReference type="Pfam" id="PF13411">
    <property type="entry name" value="MerR_1"/>
    <property type="match status" value="1"/>
</dbReference>
<dbReference type="PANTHER" id="PTHR30204:SF92">
    <property type="entry name" value="HTH-TYPE TRANSCRIPTIONAL REGULATOR ZNTR"/>
    <property type="match status" value="1"/>
</dbReference>
<evidence type="ECO:0000259" key="2">
    <source>
        <dbReference type="PROSITE" id="PS50937"/>
    </source>
</evidence>
<keyword evidence="4" id="KW-1185">Reference proteome</keyword>
<dbReference type="STRING" id="666685.R2APBS1_3791"/>
<dbReference type="Gene3D" id="1.10.1660.10">
    <property type="match status" value="1"/>
</dbReference>
<dbReference type="SMART" id="SM00422">
    <property type="entry name" value="HTH_MERR"/>
    <property type="match status" value="1"/>
</dbReference>
<dbReference type="RefSeq" id="WP_007512429.1">
    <property type="nucleotide sequence ID" value="NC_020541.1"/>
</dbReference>
<dbReference type="eggNOG" id="COG0789">
    <property type="taxonomic scope" value="Bacteria"/>
</dbReference>
<accession>I4WMZ0</accession>
<keyword evidence="1" id="KW-0238">DNA-binding</keyword>
<sequence>MSSWSIGELATRAGMSADTLRYYEKIDLLPRALRDSGGRRRYGDADLARLLFIQRAQAMNFSLTEIGNLLHLRERPQQTRADVRRVAGEKLAQVETRLKSLRLLRNELRLLLNLCAGGEDGCPILESLDGDRH</sequence>
<dbReference type="InterPro" id="IPR047057">
    <property type="entry name" value="MerR_fam"/>
</dbReference>
<dbReference type="GO" id="GO:0003677">
    <property type="term" value="F:DNA binding"/>
    <property type="evidence" value="ECO:0007669"/>
    <property type="project" value="UniProtKB-KW"/>
</dbReference>
<reference evidence="3 4" key="1">
    <citation type="submission" date="2012-04" db="EMBL/GenBank/DDBJ databases">
        <title>Complete genome of Rhodanobacter sp. 2APBS1.</title>
        <authorList>
            <consortium name="US DOE Joint Genome Institute"/>
            <person name="Huntemann M."/>
            <person name="Wei C.-L."/>
            <person name="Han J."/>
            <person name="Detter J.C."/>
            <person name="Han C."/>
            <person name="Tapia R."/>
            <person name="Munk A.C.C."/>
            <person name="Chen A."/>
            <person name="Krypides N."/>
            <person name="Mavromatis K."/>
            <person name="Markowitz V."/>
            <person name="Szeto E."/>
            <person name="Ivanova N."/>
            <person name="Mikhailova N."/>
            <person name="Ovchinnikova G."/>
            <person name="Pagani I."/>
            <person name="Pati A."/>
            <person name="Goodwin L."/>
            <person name="Peters L."/>
            <person name="Pitluck S."/>
            <person name="Woyke T."/>
            <person name="Prakash O."/>
            <person name="Elkins J."/>
            <person name="Brown S."/>
            <person name="Palumbo A."/>
            <person name="Hemme C."/>
            <person name="Zhou J."/>
            <person name="Watson D."/>
            <person name="Jardine P."/>
            <person name="Kostka J."/>
            <person name="Green S."/>
        </authorList>
    </citation>
    <scope>NUCLEOTIDE SEQUENCE [LARGE SCALE GENOMIC DNA]</scope>
    <source>
        <strain evidence="3 4">2APBS1</strain>
    </source>
</reference>
<feature type="domain" description="HTH merR-type" evidence="2">
    <location>
        <begin position="3"/>
        <end position="72"/>
    </location>
</feature>
<dbReference type="Proteomes" id="UP000011859">
    <property type="component" value="Chromosome"/>
</dbReference>
<dbReference type="GO" id="GO:0003700">
    <property type="term" value="F:DNA-binding transcription factor activity"/>
    <property type="evidence" value="ECO:0007669"/>
    <property type="project" value="InterPro"/>
</dbReference>
<dbReference type="EMBL" id="CP003470">
    <property type="protein sequence ID" value="AGG90849.1"/>
    <property type="molecule type" value="Genomic_DNA"/>
</dbReference>
<dbReference type="KEGG" id="rhd:R2APBS1_3791"/>
<dbReference type="PATRIC" id="fig|666685.9.peg.2671"/>
<evidence type="ECO:0000313" key="4">
    <source>
        <dbReference type="Proteomes" id="UP000011859"/>
    </source>
</evidence>